<dbReference type="GeneID" id="26640116"/>
<name>A0A0K0KVU1_9CAUD</name>
<dbReference type="Pfam" id="PF24012">
    <property type="entry name" value="DUF7326"/>
    <property type="match status" value="1"/>
</dbReference>
<proteinExistence type="predicted"/>
<evidence type="ECO:0000313" key="1">
    <source>
        <dbReference type="EMBL" id="AIR93605.1"/>
    </source>
</evidence>
<sequence length="98" mass="12058">MTKLTKNELEELKYHYVDRLVDNMSTKDLVQYVFDDMLRYVETQFEQDFLDDCRNYWEDSFDDVVKEIKEYANCKFKKPIDEREATNFYINNNIIEED</sequence>
<dbReference type="RefSeq" id="YP_009213572.1">
    <property type="nucleotide sequence ID" value="NC_028955.1"/>
</dbReference>
<accession>A0A0K0KVU1</accession>
<dbReference type="InterPro" id="IPR055750">
    <property type="entry name" value="DUF7326"/>
</dbReference>
<dbReference type="Proteomes" id="UP000207741">
    <property type="component" value="Segment"/>
</dbReference>
<reference evidence="2" key="1">
    <citation type="submission" date="2014-08" db="EMBL/GenBank/DDBJ databases">
        <authorList>
            <person name="Edwards T."/>
        </authorList>
    </citation>
    <scope>NUCLEOTIDE SEQUENCE [LARGE SCALE GENOMIC DNA]</scope>
</reference>
<evidence type="ECO:0000313" key="2">
    <source>
        <dbReference type="Proteomes" id="UP000207741"/>
    </source>
</evidence>
<keyword evidence="2" id="KW-1185">Reference proteome</keyword>
<organism evidence="1 2">
    <name type="scientific">Prochlorococcus phage P-TIM68</name>
    <dbReference type="NCBI Taxonomy" id="1542477"/>
    <lineage>
        <taxon>Viruses</taxon>
        <taxon>Duplodnaviria</taxon>
        <taxon>Heunggongvirae</taxon>
        <taxon>Uroviricota</taxon>
        <taxon>Caudoviricetes</taxon>
        <taxon>Pantevenvirales</taxon>
        <taxon>Kyanoviridae</taxon>
        <taxon>Haifavirus</taxon>
        <taxon>Haifavirus tim68</taxon>
    </lineage>
</organism>
<protein>
    <submittedName>
        <fullName evidence="1">Uncharacterized protein</fullName>
    </submittedName>
</protein>
<dbReference type="KEGG" id="vg:26640116"/>
<dbReference type="OrthoDB" id="27245at10239"/>
<dbReference type="EMBL" id="KM359505">
    <property type="protein sequence ID" value="AIR93605.1"/>
    <property type="molecule type" value="Genomic_DNA"/>
</dbReference>